<dbReference type="PANTHER" id="PTHR30576">
    <property type="entry name" value="COLANIC BIOSYNTHESIS UDP-GLUCOSE LIPID CARRIER TRANSFERASE"/>
    <property type="match status" value="1"/>
</dbReference>
<name>A0ABX6YFS6_9MICO</name>
<proteinExistence type="inferred from homology"/>
<dbReference type="PANTHER" id="PTHR30576:SF10">
    <property type="entry name" value="SLL5057 PROTEIN"/>
    <property type="match status" value="1"/>
</dbReference>
<dbReference type="InterPro" id="IPR003362">
    <property type="entry name" value="Bact_transf"/>
</dbReference>
<feature type="domain" description="Bacterial sugar transferase" evidence="8">
    <location>
        <begin position="303"/>
        <end position="490"/>
    </location>
</feature>
<evidence type="ECO:0000313" key="9">
    <source>
        <dbReference type="EMBL" id="QPZ37632.1"/>
    </source>
</evidence>
<keyword evidence="5 7" id="KW-1133">Transmembrane helix</keyword>
<evidence type="ECO:0000256" key="5">
    <source>
        <dbReference type="ARBA" id="ARBA00022989"/>
    </source>
</evidence>
<dbReference type="Proteomes" id="UP000662814">
    <property type="component" value="Chromosome"/>
</dbReference>
<feature type="transmembrane region" description="Helical" evidence="7">
    <location>
        <begin position="308"/>
        <end position="329"/>
    </location>
</feature>
<dbReference type="Pfam" id="PF02397">
    <property type="entry name" value="Bac_transf"/>
    <property type="match status" value="1"/>
</dbReference>
<feature type="transmembrane region" description="Helical" evidence="7">
    <location>
        <begin position="43"/>
        <end position="64"/>
    </location>
</feature>
<dbReference type="Pfam" id="PF13727">
    <property type="entry name" value="CoA_binding_3"/>
    <property type="match status" value="1"/>
</dbReference>
<evidence type="ECO:0000259" key="8">
    <source>
        <dbReference type="Pfam" id="PF02397"/>
    </source>
</evidence>
<comment type="subcellular location">
    <subcellularLocation>
        <location evidence="1">Membrane</location>
        <topology evidence="1">Multi-pass membrane protein</topology>
    </subcellularLocation>
</comment>
<comment type="similarity">
    <text evidence="2">Belongs to the bacterial sugar transferase family.</text>
</comment>
<keyword evidence="6 7" id="KW-0472">Membrane</keyword>
<gene>
    <name evidence="9" type="ORF">HCR76_12470</name>
</gene>
<keyword evidence="4 7" id="KW-0812">Transmembrane</keyword>
<feature type="transmembrane region" description="Helical" evidence="7">
    <location>
        <begin position="70"/>
        <end position="89"/>
    </location>
</feature>
<feature type="transmembrane region" description="Helical" evidence="7">
    <location>
        <begin position="110"/>
        <end position="130"/>
    </location>
</feature>
<dbReference type="InterPro" id="IPR017475">
    <property type="entry name" value="EPS_sugar_tfrase"/>
</dbReference>
<feature type="transmembrane region" description="Helical" evidence="7">
    <location>
        <begin position="136"/>
        <end position="155"/>
    </location>
</feature>
<sequence>MTEVKLRFGSTSVLSELAGAFRHARTAGKTLDKPWARHYQSRLVVTDSVVVLAASAAANVAASAQNSSQLTTYSVATGLAMSTIWLVMLAALHTRDRRIFGTQATEYRRVVAATSSAFGLVAILTVLFDVPGTRDYFVVALPLGLLALLFNRKAWRESLTRARARGRSIARAVVIGDPVDTRYVINQIQQHSASAFTIVGAVNTGDSARHAIDGVPVLGGYTDVAEAARTVQADTVIVASQPHGGGDIIRNLSWQLEGTATDLVLASRLTDVAGPRIHFRPIEGLPLIHVEIPQFDGAKHVAKRIFDVTASALGLIAALPIMAVVALIIEVDDRGPVLYRQERVGRNETTFTMYKFRSMAADAEQRLDEVRKLNEGSGALFKMKNDPRVTRVGRWIRKYSLDELPQLWNVLIGDMSLVGPRPPLRSEVETYEEHVHRRLYIKPGLTGMWQIGGRSNLSWEESVRLDLYYVENWSLVGDLVILWRTVRVLLNPIGAY</sequence>
<dbReference type="NCBIfam" id="TIGR03025">
    <property type="entry name" value="EPS_sugtrans"/>
    <property type="match status" value="1"/>
</dbReference>
<dbReference type="GO" id="GO:0016740">
    <property type="term" value="F:transferase activity"/>
    <property type="evidence" value="ECO:0007669"/>
    <property type="project" value="UniProtKB-KW"/>
</dbReference>
<accession>A0ABX6YFS6</accession>
<keyword evidence="10" id="KW-1185">Reference proteome</keyword>
<evidence type="ECO:0000256" key="7">
    <source>
        <dbReference type="SAM" id="Phobius"/>
    </source>
</evidence>
<evidence type="ECO:0000256" key="2">
    <source>
        <dbReference type="ARBA" id="ARBA00006464"/>
    </source>
</evidence>
<evidence type="ECO:0000256" key="6">
    <source>
        <dbReference type="ARBA" id="ARBA00023136"/>
    </source>
</evidence>
<protein>
    <submittedName>
        <fullName evidence="9">Sugar transferase</fullName>
    </submittedName>
</protein>
<evidence type="ECO:0000256" key="1">
    <source>
        <dbReference type="ARBA" id="ARBA00004141"/>
    </source>
</evidence>
<evidence type="ECO:0000256" key="3">
    <source>
        <dbReference type="ARBA" id="ARBA00022679"/>
    </source>
</evidence>
<evidence type="ECO:0000313" key="10">
    <source>
        <dbReference type="Proteomes" id="UP000662814"/>
    </source>
</evidence>
<keyword evidence="3 9" id="KW-0808">Transferase</keyword>
<reference evidence="9 10" key="1">
    <citation type="submission" date="2020-12" db="EMBL/GenBank/DDBJ databases">
        <title>Microbacterium sp. HY060.</title>
        <authorList>
            <person name="Zhou J."/>
        </authorList>
    </citation>
    <scope>NUCLEOTIDE SEQUENCE [LARGE SCALE GENOMIC DNA]</scope>
    <source>
        <strain evidence="9 10">HY60</strain>
    </source>
</reference>
<evidence type="ECO:0000256" key="4">
    <source>
        <dbReference type="ARBA" id="ARBA00022692"/>
    </source>
</evidence>
<organism evidence="9 10">
    <name type="scientific">Paramicrobacterium chengjingii</name>
    <dbReference type="NCBI Taxonomy" id="2769067"/>
    <lineage>
        <taxon>Bacteria</taxon>
        <taxon>Bacillati</taxon>
        <taxon>Actinomycetota</taxon>
        <taxon>Actinomycetes</taxon>
        <taxon>Micrococcales</taxon>
        <taxon>Microbacteriaceae</taxon>
        <taxon>Paramicrobacterium</taxon>
    </lineage>
</organism>
<dbReference type="EMBL" id="CP061169">
    <property type="protein sequence ID" value="QPZ37632.1"/>
    <property type="molecule type" value="Genomic_DNA"/>
</dbReference>
<dbReference type="RefSeq" id="WP_166990933.1">
    <property type="nucleotide sequence ID" value="NZ_CP061169.1"/>
</dbReference>